<gene>
    <name evidence="1" type="ORF">VP01_2652g3</name>
</gene>
<organism evidence="1 2">
    <name type="scientific">Puccinia sorghi</name>
    <dbReference type="NCBI Taxonomy" id="27349"/>
    <lineage>
        <taxon>Eukaryota</taxon>
        <taxon>Fungi</taxon>
        <taxon>Dikarya</taxon>
        <taxon>Basidiomycota</taxon>
        <taxon>Pucciniomycotina</taxon>
        <taxon>Pucciniomycetes</taxon>
        <taxon>Pucciniales</taxon>
        <taxon>Pucciniaceae</taxon>
        <taxon>Puccinia</taxon>
    </lineage>
</organism>
<dbReference type="EMBL" id="LAVV01007560">
    <property type="protein sequence ID" value="KNZ55552.1"/>
    <property type="molecule type" value="Genomic_DNA"/>
</dbReference>
<dbReference type="Proteomes" id="UP000037035">
    <property type="component" value="Unassembled WGS sequence"/>
</dbReference>
<name>A0A0L6V4V3_9BASI</name>
<comment type="caution">
    <text evidence="1">The sequence shown here is derived from an EMBL/GenBank/DDBJ whole genome shotgun (WGS) entry which is preliminary data.</text>
</comment>
<dbReference type="OrthoDB" id="2575743at2759"/>
<dbReference type="VEuPathDB" id="FungiDB:VP01_2652g3"/>
<accession>A0A0L6V4V3</accession>
<proteinExistence type="predicted"/>
<dbReference type="AlphaFoldDB" id="A0A0L6V4V3"/>
<evidence type="ECO:0000313" key="1">
    <source>
        <dbReference type="EMBL" id="KNZ55552.1"/>
    </source>
</evidence>
<protein>
    <submittedName>
        <fullName evidence="1">Uncharacterized protein</fullName>
    </submittedName>
</protein>
<keyword evidence="2" id="KW-1185">Reference proteome</keyword>
<evidence type="ECO:0000313" key="2">
    <source>
        <dbReference type="Proteomes" id="UP000037035"/>
    </source>
</evidence>
<sequence length="135" mass="15217">METQLTYYPCGPLNLPTDRGAGLFQAQRPLKDFHPLVLLLTQPTPHVQLHLILARNSHDFFLDDEYVLSNLAFNPTANVVPAFKSNKHCIPTNEEEGFNRHHLGMRALLERIVPLGLKQRGPSLCECLDLSMSNS</sequence>
<reference evidence="1 2" key="1">
    <citation type="submission" date="2015-08" db="EMBL/GenBank/DDBJ databases">
        <title>Next Generation Sequencing and Analysis of the Genome of Puccinia sorghi L Schw, the Causal Agent of Maize Common Rust.</title>
        <authorList>
            <person name="Rochi L."/>
            <person name="Burguener G."/>
            <person name="Darino M."/>
            <person name="Turjanski A."/>
            <person name="Kreff E."/>
            <person name="Dieguez M.J."/>
            <person name="Sacco F."/>
        </authorList>
    </citation>
    <scope>NUCLEOTIDE SEQUENCE [LARGE SCALE GENOMIC DNA]</scope>
    <source>
        <strain evidence="1 2">RO10H11247</strain>
    </source>
</reference>